<proteinExistence type="predicted"/>
<keyword evidence="3" id="KW-1185">Reference proteome</keyword>
<evidence type="ECO:0000313" key="2">
    <source>
        <dbReference type="EMBL" id="KDP27965.1"/>
    </source>
</evidence>
<name>A0A067K6R6_JATCU</name>
<gene>
    <name evidence="2" type="ORF">JCGZ_19045</name>
</gene>
<feature type="region of interest" description="Disordered" evidence="1">
    <location>
        <begin position="33"/>
        <end position="84"/>
    </location>
</feature>
<feature type="compositionally biased region" description="Polar residues" evidence="1">
    <location>
        <begin position="41"/>
        <end position="53"/>
    </location>
</feature>
<organism evidence="2 3">
    <name type="scientific">Jatropha curcas</name>
    <name type="common">Barbados nut</name>
    <dbReference type="NCBI Taxonomy" id="180498"/>
    <lineage>
        <taxon>Eukaryota</taxon>
        <taxon>Viridiplantae</taxon>
        <taxon>Streptophyta</taxon>
        <taxon>Embryophyta</taxon>
        <taxon>Tracheophyta</taxon>
        <taxon>Spermatophyta</taxon>
        <taxon>Magnoliopsida</taxon>
        <taxon>eudicotyledons</taxon>
        <taxon>Gunneridae</taxon>
        <taxon>Pentapetalae</taxon>
        <taxon>rosids</taxon>
        <taxon>fabids</taxon>
        <taxon>Malpighiales</taxon>
        <taxon>Euphorbiaceae</taxon>
        <taxon>Crotonoideae</taxon>
        <taxon>Jatropheae</taxon>
        <taxon>Jatropha</taxon>
    </lineage>
</organism>
<feature type="compositionally biased region" description="Low complexity" evidence="1">
    <location>
        <begin position="71"/>
        <end position="84"/>
    </location>
</feature>
<dbReference type="EMBL" id="KK914794">
    <property type="protein sequence ID" value="KDP27965.1"/>
    <property type="molecule type" value="Genomic_DNA"/>
</dbReference>
<dbReference type="Proteomes" id="UP000027138">
    <property type="component" value="Unassembled WGS sequence"/>
</dbReference>
<evidence type="ECO:0000313" key="3">
    <source>
        <dbReference type="Proteomes" id="UP000027138"/>
    </source>
</evidence>
<dbReference type="AlphaFoldDB" id="A0A067K6R6"/>
<sequence>MYPARRDFLGSKSKLLAGFTKSYSMCLPRHGHIAVPGTGTVGSNRPGTATGTGENRNRDEPEPEPENSGSVPVPANVEPEPAVP</sequence>
<protein>
    <submittedName>
        <fullName evidence="2">Uncharacterized protein</fullName>
    </submittedName>
</protein>
<evidence type="ECO:0000256" key="1">
    <source>
        <dbReference type="SAM" id="MobiDB-lite"/>
    </source>
</evidence>
<accession>A0A067K6R6</accession>
<reference evidence="2 3" key="1">
    <citation type="journal article" date="2014" name="PLoS ONE">
        <title>Global Analysis of Gene Expression Profiles in Physic Nut (Jatropha curcas L.) Seedlings Exposed to Salt Stress.</title>
        <authorList>
            <person name="Zhang L."/>
            <person name="Zhang C."/>
            <person name="Wu P."/>
            <person name="Chen Y."/>
            <person name="Li M."/>
            <person name="Jiang H."/>
            <person name="Wu G."/>
        </authorList>
    </citation>
    <scope>NUCLEOTIDE SEQUENCE [LARGE SCALE GENOMIC DNA]</scope>
    <source>
        <strain evidence="3">cv. GZQX0401</strain>
        <tissue evidence="2">Young leaves</tissue>
    </source>
</reference>